<keyword evidence="1" id="KW-1133">Transmembrane helix</keyword>
<dbReference type="AlphaFoldDB" id="A0A1W1E9G1"/>
<organism evidence="2">
    <name type="scientific">hydrothermal vent metagenome</name>
    <dbReference type="NCBI Taxonomy" id="652676"/>
    <lineage>
        <taxon>unclassified sequences</taxon>
        <taxon>metagenomes</taxon>
        <taxon>ecological metagenomes</taxon>
    </lineage>
</organism>
<evidence type="ECO:0000256" key="1">
    <source>
        <dbReference type="SAM" id="Phobius"/>
    </source>
</evidence>
<keyword evidence="1" id="KW-0812">Transmembrane</keyword>
<proteinExistence type="predicted"/>
<keyword evidence="1" id="KW-0472">Membrane</keyword>
<sequence>MQLNEILEENTIRAISQKTNISEENLEALFAGEFDVLKKVKTMGFISIIEREYHADLKPLRDQAHAYYAEHSDENGIVLDAPITERKKGRSKFLLFMVVVLLATASWYFMTQFDKEKLKGLISFEVTKSSEVLPESVDDDPNLSIEHAIADETVHENTVQITSGKVSKEVNLTHE</sequence>
<evidence type="ECO:0000313" key="2">
    <source>
        <dbReference type="EMBL" id="SFV90615.1"/>
    </source>
</evidence>
<gene>
    <name evidence="2" type="ORF">MNB_SV-4-768</name>
</gene>
<reference evidence="2" key="1">
    <citation type="submission" date="2016-10" db="EMBL/GenBank/DDBJ databases">
        <authorList>
            <person name="de Groot N.N."/>
        </authorList>
    </citation>
    <scope>NUCLEOTIDE SEQUENCE</scope>
</reference>
<dbReference type="EMBL" id="FPIB01000018">
    <property type="protein sequence ID" value="SFV90615.1"/>
    <property type="molecule type" value="Genomic_DNA"/>
</dbReference>
<name>A0A1W1E9G1_9ZZZZ</name>
<accession>A0A1W1E9G1</accession>
<feature type="transmembrane region" description="Helical" evidence="1">
    <location>
        <begin position="93"/>
        <end position="110"/>
    </location>
</feature>
<protein>
    <submittedName>
        <fullName evidence="2">Membrane protein</fullName>
    </submittedName>
</protein>